<evidence type="ECO:0000256" key="1">
    <source>
        <dbReference type="SAM" id="SignalP"/>
    </source>
</evidence>
<feature type="signal peptide" evidence="1">
    <location>
        <begin position="1"/>
        <end position="21"/>
    </location>
</feature>
<dbReference type="AlphaFoldDB" id="A0A397SHI4"/>
<keyword evidence="1" id="KW-0732">Signal</keyword>
<protein>
    <recommendedName>
        <fullName evidence="4">Phytocyanin domain-containing protein</fullName>
    </recommendedName>
</protein>
<proteinExistence type="predicted"/>
<dbReference type="Gene3D" id="2.60.40.420">
    <property type="entry name" value="Cupredoxins - blue copper proteins"/>
    <property type="match status" value="1"/>
</dbReference>
<sequence length="135" mass="14642">MEKKILVLLTMLAFFTLQVFAKTCKSSATVTDKPTATISVFNNFYSPECLTVTRNQGIVWEWQVDNTHTVTSNDGPFGSCNNVPNPEVNFVGSGVGNVFPTDGPITPKGDNLFYKCNVGSHCRNGMSGQITVIDG</sequence>
<dbReference type="EMBL" id="QKYT01000423">
    <property type="protein sequence ID" value="RIA85488.1"/>
    <property type="molecule type" value="Genomic_DNA"/>
</dbReference>
<organism evidence="2 3">
    <name type="scientific">Glomus cerebriforme</name>
    <dbReference type="NCBI Taxonomy" id="658196"/>
    <lineage>
        <taxon>Eukaryota</taxon>
        <taxon>Fungi</taxon>
        <taxon>Fungi incertae sedis</taxon>
        <taxon>Mucoromycota</taxon>
        <taxon>Glomeromycotina</taxon>
        <taxon>Glomeromycetes</taxon>
        <taxon>Glomerales</taxon>
        <taxon>Glomeraceae</taxon>
        <taxon>Glomus</taxon>
    </lineage>
</organism>
<keyword evidence="3" id="KW-1185">Reference proteome</keyword>
<reference evidence="2 3" key="1">
    <citation type="submission" date="2018-06" db="EMBL/GenBank/DDBJ databases">
        <title>Comparative genomics reveals the genomic features of Rhizophagus irregularis, R. cerebriforme, R. diaphanum and Gigaspora rosea, and their symbiotic lifestyle signature.</title>
        <authorList>
            <person name="Morin E."/>
            <person name="San Clemente H."/>
            <person name="Chen E.C.H."/>
            <person name="De La Providencia I."/>
            <person name="Hainaut M."/>
            <person name="Kuo A."/>
            <person name="Kohler A."/>
            <person name="Murat C."/>
            <person name="Tang N."/>
            <person name="Roy S."/>
            <person name="Loubradou J."/>
            <person name="Henrissat B."/>
            <person name="Grigoriev I.V."/>
            <person name="Corradi N."/>
            <person name="Roux C."/>
            <person name="Martin F.M."/>
        </authorList>
    </citation>
    <scope>NUCLEOTIDE SEQUENCE [LARGE SCALE GENOMIC DNA]</scope>
    <source>
        <strain evidence="2 3">DAOM 227022</strain>
    </source>
</reference>
<gene>
    <name evidence="2" type="ORF">C1645_741533</name>
</gene>
<feature type="chain" id="PRO_5017429070" description="Phytocyanin domain-containing protein" evidence="1">
    <location>
        <begin position="22"/>
        <end position="135"/>
    </location>
</feature>
<evidence type="ECO:0000313" key="2">
    <source>
        <dbReference type="EMBL" id="RIA85488.1"/>
    </source>
</evidence>
<comment type="caution">
    <text evidence="2">The sequence shown here is derived from an EMBL/GenBank/DDBJ whole genome shotgun (WGS) entry which is preliminary data.</text>
</comment>
<evidence type="ECO:0008006" key="4">
    <source>
        <dbReference type="Google" id="ProtNLM"/>
    </source>
</evidence>
<evidence type="ECO:0000313" key="3">
    <source>
        <dbReference type="Proteomes" id="UP000265703"/>
    </source>
</evidence>
<name>A0A397SHI4_9GLOM</name>
<dbReference type="OrthoDB" id="2361949at2759"/>
<dbReference type="SUPFAM" id="SSF49503">
    <property type="entry name" value="Cupredoxins"/>
    <property type="match status" value="1"/>
</dbReference>
<accession>A0A397SHI4</accession>
<dbReference type="Proteomes" id="UP000265703">
    <property type="component" value="Unassembled WGS sequence"/>
</dbReference>
<dbReference type="InterPro" id="IPR008972">
    <property type="entry name" value="Cupredoxin"/>
</dbReference>